<dbReference type="Proteomes" id="UP000544222">
    <property type="component" value="Unassembled WGS sequence"/>
</dbReference>
<dbReference type="CDD" id="cd06548">
    <property type="entry name" value="GH18_chitinase"/>
    <property type="match status" value="1"/>
</dbReference>
<dbReference type="InterPro" id="IPR017853">
    <property type="entry name" value="GH"/>
</dbReference>
<comment type="caution">
    <text evidence="9">The sequence shown here is derived from an EMBL/GenBank/DDBJ whole genome shotgun (WGS) entry which is preliminary data.</text>
</comment>
<dbReference type="PANTHER" id="PTHR11177:SF317">
    <property type="entry name" value="CHITINASE 12-RELATED"/>
    <property type="match status" value="1"/>
</dbReference>
<evidence type="ECO:0000256" key="6">
    <source>
        <dbReference type="RuleBase" id="RU000489"/>
    </source>
</evidence>
<organism evidence="9 10">
    <name type="scientific">Microbacter margulisiae</name>
    <dbReference type="NCBI Taxonomy" id="1350067"/>
    <lineage>
        <taxon>Bacteria</taxon>
        <taxon>Pseudomonadati</taxon>
        <taxon>Bacteroidota</taxon>
        <taxon>Bacteroidia</taxon>
        <taxon>Bacteroidales</taxon>
        <taxon>Porphyromonadaceae</taxon>
        <taxon>Microbacter</taxon>
    </lineage>
</organism>
<dbReference type="AlphaFoldDB" id="A0A7W5DPS8"/>
<keyword evidence="10" id="KW-1185">Reference proteome</keyword>
<dbReference type="InterPro" id="IPR011583">
    <property type="entry name" value="Chitinase_II/V-like_cat"/>
</dbReference>
<dbReference type="InterPro" id="IPR001579">
    <property type="entry name" value="Glyco_hydro_18_chit_AS"/>
</dbReference>
<evidence type="ECO:0000313" key="10">
    <source>
        <dbReference type="Proteomes" id="UP000544222"/>
    </source>
</evidence>
<evidence type="ECO:0000313" key="9">
    <source>
        <dbReference type="EMBL" id="MBB3186791.1"/>
    </source>
</evidence>
<keyword evidence="4" id="KW-0146">Chitin degradation</keyword>
<gene>
    <name evidence="9" type="ORF">FHX64_000954</name>
</gene>
<sequence>MKLIYSFILLSLIFAISFERTSALNHSYEKSPMAVMAYYTGNGTAINQYHVNELTHLIYSFLHIRENRLTVDSPADSITLLQLAALKKEYPHLKVMVSMGGWGGCAPCSAAFSTARGRREFARSTKQILDEYHLDGIDLDWEYPTIQGYPGHLFTPEDKHHFTELIKSLRHELGKHKIISFAAGGFDTYLRYSIDWRKVVPLVNYVNLMSYDLVNGYSKVTGLHTPLYSSPHQPESVNHAIQYLDSIHVDMHKIVIGAAFYARVWTAVPDTNHGLFQPGKFTAMINYKDFESYFAPDNGFVRYWDKASRAPYCYSAVKHAFGTFDDKRSVELKTKYAKEQGLGGIMFWELTCDKPDNGLLDTIYKTVQDSVSIPKQ</sequence>
<dbReference type="PROSITE" id="PS51910">
    <property type="entry name" value="GH18_2"/>
    <property type="match status" value="1"/>
</dbReference>
<evidence type="ECO:0000256" key="5">
    <source>
        <dbReference type="ARBA" id="ARBA00023295"/>
    </source>
</evidence>
<dbReference type="GO" id="GO:0005975">
    <property type="term" value="P:carbohydrate metabolic process"/>
    <property type="evidence" value="ECO:0007669"/>
    <property type="project" value="InterPro"/>
</dbReference>
<keyword evidence="4" id="KW-0624">Polysaccharide degradation</keyword>
<proteinExistence type="inferred from homology"/>
<dbReference type="Gene3D" id="3.10.50.10">
    <property type="match status" value="1"/>
</dbReference>
<evidence type="ECO:0000256" key="3">
    <source>
        <dbReference type="ARBA" id="ARBA00022801"/>
    </source>
</evidence>
<dbReference type="SUPFAM" id="SSF51445">
    <property type="entry name" value="(Trans)glycosidases"/>
    <property type="match status" value="1"/>
</dbReference>
<feature type="domain" description="GH18" evidence="8">
    <location>
        <begin position="33"/>
        <end position="370"/>
    </location>
</feature>
<name>A0A7W5DPS8_9PORP</name>
<dbReference type="Pfam" id="PF00704">
    <property type="entry name" value="Glyco_hydro_18"/>
    <property type="match status" value="1"/>
</dbReference>
<comment type="similarity">
    <text evidence="7">Belongs to the glycosyl hydrolase 18 family.</text>
</comment>
<dbReference type="InterPro" id="IPR001223">
    <property type="entry name" value="Glyco_hydro18_cat"/>
</dbReference>
<evidence type="ECO:0000256" key="7">
    <source>
        <dbReference type="RuleBase" id="RU004453"/>
    </source>
</evidence>
<dbReference type="EMBL" id="JACHYB010000001">
    <property type="protein sequence ID" value="MBB3186791.1"/>
    <property type="molecule type" value="Genomic_DNA"/>
</dbReference>
<keyword evidence="4" id="KW-0119">Carbohydrate metabolism</keyword>
<comment type="catalytic activity">
    <reaction evidence="1">
        <text>Random endo-hydrolysis of N-acetyl-beta-D-glucosaminide (1-&gt;4)-beta-linkages in chitin and chitodextrins.</text>
        <dbReference type="EC" id="3.2.1.14"/>
    </reaction>
</comment>
<evidence type="ECO:0000256" key="4">
    <source>
        <dbReference type="ARBA" id="ARBA00023024"/>
    </source>
</evidence>
<dbReference type="GO" id="GO:0006032">
    <property type="term" value="P:chitin catabolic process"/>
    <property type="evidence" value="ECO:0007669"/>
    <property type="project" value="UniProtKB-KW"/>
</dbReference>
<keyword evidence="3 6" id="KW-0378">Hydrolase</keyword>
<dbReference type="GO" id="GO:0008061">
    <property type="term" value="F:chitin binding"/>
    <property type="evidence" value="ECO:0007669"/>
    <property type="project" value="InterPro"/>
</dbReference>
<dbReference type="InterPro" id="IPR029070">
    <property type="entry name" value="Chitinase_insertion_sf"/>
</dbReference>
<dbReference type="Gene3D" id="3.20.20.80">
    <property type="entry name" value="Glycosidases"/>
    <property type="match status" value="1"/>
</dbReference>
<accession>A0A7W5DPS8</accession>
<dbReference type="SMART" id="SM00636">
    <property type="entry name" value="Glyco_18"/>
    <property type="match status" value="1"/>
</dbReference>
<dbReference type="PROSITE" id="PS01095">
    <property type="entry name" value="GH18_1"/>
    <property type="match status" value="1"/>
</dbReference>
<dbReference type="EC" id="3.2.1.14" evidence="2"/>
<dbReference type="GO" id="GO:0008843">
    <property type="term" value="F:endochitinase activity"/>
    <property type="evidence" value="ECO:0007669"/>
    <property type="project" value="UniProtKB-EC"/>
</dbReference>
<dbReference type="RefSeq" id="WP_183412634.1">
    <property type="nucleotide sequence ID" value="NZ_JACHYB010000001.1"/>
</dbReference>
<dbReference type="InterPro" id="IPR050314">
    <property type="entry name" value="Glycosyl_Hydrlase_18"/>
</dbReference>
<reference evidence="9 10" key="1">
    <citation type="submission" date="2020-08" db="EMBL/GenBank/DDBJ databases">
        <title>Genomic Encyclopedia of Type Strains, Phase IV (KMG-IV): sequencing the most valuable type-strain genomes for metagenomic binning, comparative biology and taxonomic classification.</title>
        <authorList>
            <person name="Goeker M."/>
        </authorList>
    </citation>
    <scope>NUCLEOTIDE SEQUENCE [LARGE SCALE GENOMIC DNA]</scope>
    <source>
        <strain evidence="9 10">DSM 27471</strain>
    </source>
</reference>
<evidence type="ECO:0000256" key="1">
    <source>
        <dbReference type="ARBA" id="ARBA00000822"/>
    </source>
</evidence>
<keyword evidence="5 6" id="KW-0326">Glycosidase</keyword>
<dbReference type="SUPFAM" id="SSF54556">
    <property type="entry name" value="Chitinase insertion domain"/>
    <property type="match status" value="1"/>
</dbReference>
<evidence type="ECO:0000256" key="2">
    <source>
        <dbReference type="ARBA" id="ARBA00012729"/>
    </source>
</evidence>
<evidence type="ECO:0000259" key="8">
    <source>
        <dbReference type="PROSITE" id="PS51910"/>
    </source>
</evidence>
<dbReference type="PANTHER" id="PTHR11177">
    <property type="entry name" value="CHITINASE"/>
    <property type="match status" value="1"/>
</dbReference>
<protein>
    <recommendedName>
        <fullName evidence="2">chitinase</fullName>
        <ecNumber evidence="2">3.2.1.14</ecNumber>
    </recommendedName>
</protein>